<dbReference type="EMBL" id="CAJHUC010000825">
    <property type="protein sequence ID" value="CAD7698431.1"/>
    <property type="molecule type" value="Genomic_DNA"/>
</dbReference>
<name>A0A8S1ITM8_9CHLO</name>
<dbReference type="InterPro" id="IPR017853">
    <property type="entry name" value="GH"/>
</dbReference>
<accession>A0A8S1ITM8</accession>
<dbReference type="PANTHER" id="PTHR31268">
    <property type="match status" value="1"/>
</dbReference>
<comment type="caution">
    <text evidence="6">The sequence shown here is derived from an EMBL/GenBank/DDBJ whole genome shotgun (WGS) entry which is preliminary data.</text>
</comment>
<dbReference type="PANTHER" id="PTHR31268:SF32">
    <property type="entry name" value="GALACTINOL--SUCROSE GALACTOSYLTRANSFERASE 2-RELATED"/>
    <property type="match status" value="1"/>
</dbReference>
<evidence type="ECO:0000256" key="1">
    <source>
        <dbReference type="ARBA" id="ARBA00007240"/>
    </source>
</evidence>
<feature type="region of interest" description="Disordered" evidence="5">
    <location>
        <begin position="258"/>
        <end position="287"/>
    </location>
</feature>
<evidence type="ECO:0000313" key="7">
    <source>
        <dbReference type="Proteomes" id="UP000708148"/>
    </source>
</evidence>
<dbReference type="SUPFAM" id="SSF51445">
    <property type="entry name" value="(Trans)glycosidases"/>
    <property type="match status" value="2"/>
</dbReference>
<proteinExistence type="inferred from homology"/>
<organism evidence="6 7">
    <name type="scientific">Ostreobium quekettii</name>
    <dbReference type="NCBI Taxonomy" id="121088"/>
    <lineage>
        <taxon>Eukaryota</taxon>
        <taxon>Viridiplantae</taxon>
        <taxon>Chlorophyta</taxon>
        <taxon>core chlorophytes</taxon>
        <taxon>Ulvophyceae</taxon>
        <taxon>TCBD clade</taxon>
        <taxon>Bryopsidales</taxon>
        <taxon>Ostreobineae</taxon>
        <taxon>Ostreobiaceae</taxon>
        <taxon>Ostreobium</taxon>
    </lineage>
</organism>
<comment type="similarity">
    <text evidence="1">Belongs to the glycosyl hydrolases 36 family.</text>
</comment>
<dbReference type="InterPro" id="IPR008811">
    <property type="entry name" value="Glycosyl_hydrolases_36"/>
</dbReference>
<sequence>MGSLIDCQPDDRPSGARGPIPVGLRGGEVVTEMGLCILGDVCAQACVNEAASAGGALVVGFEAAEGPTACADFLVGKLYFERFLVSARCKLWWMTPEWGSKTQQLPPETQFMLVELQEGGPYAVLLPLIDRNHFRATIRPPRPPHFGQDQELIIRVENGDATVKGNKWENCLYIAAGWNPFELVDQGVAAAAAISGTARVRREKRIPASLDAFGWCTWDAFYSRVSARGLVEGVTSLRKGNTPPRLLIIDDGWQQTDADPWLRTPSNGKQSPPNAPQAPPRAVAGGPGTLVAASEQKGLGELEELEGDGSMNITTAADEKIDMAADDIAERQNCWQRFIIWFMGILQGLIVFLYLKIIDPAPPGSLRVRAFTALANGPMKYTLLKFYAAAGDFSRRLVSVKANGKFSSPAAGPEHHALGHQERLADVVAHLRQHLGLQHIYCWHGLPAYWSGVMPEGEGVTKYGARIEYAKPGGTLLEIEPSLAWNPSVLGGVGVVDRPEELYNDMHSYLSEAGVDGVKVDCQAGVGLMGSCLGGGPALSKKFHAALESSVAKYFPGNHCINCMCHSTENIYRFENTAVARASDDFYPTNPASITPHIAASAYNSLFLSPLVIPDWDMFHSEHVGADLHAAARAVSGGPVYVSDKPDMHNFAVLRQLVLADGSILRAEAPGRPTRDCLFRNVLKDKRTLLKVWTTNACSGVVGIFNLQGASWDRTIRQFCTHDTNPSTLQAHVCPGDVDCLPARAATTPGFNGRYAAYSFRGRLLRVGGSGLCLPVRLEALGSEVVSMAPVLEALGVQFCPLGLSGMLNGSGAVITCRIGSGVASMSGGAEFEMDVRGQGEFLMYASRSPSAVWFGAESLAFEYEPEMGAATVVLPETVQPVNCLKVAF</sequence>
<dbReference type="Proteomes" id="UP000708148">
    <property type="component" value="Unassembled WGS sequence"/>
</dbReference>
<dbReference type="AlphaFoldDB" id="A0A8S1ITM8"/>
<gene>
    <name evidence="6" type="ORF">OSTQU699_LOCUS3792</name>
</gene>
<keyword evidence="3" id="KW-0119">Carbohydrate metabolism</keyword>
<comment type="catalytic activity">
    <reaction evidence="4">
        <text>alpha-D-galactosyl-(1-&gt;3)-1D-myo-inositol + sucrose = raffinose + myo-inositol</text>
        <dbReference type="Rhea" id="RHEA:20161"/>
        <dbReference type="ChEBI" id="CHEBI:16634"/>
        <dbReference type="ChEBI" id="CHEBI:17268"/>
        <dbReference type="ChEBI" id="CHEBI:17505"/>
        <dbReference type="ChEBI" id="CHEBI:17992"/>
        <dbReference type="EC" id="2.4.1.82"/>
    </reaction>
</comment>
<protein>
    <recommendedName>
        <fullName evidence="2">galactinol--sucrose galactosyltransferase</fullName>
        <ecNumber evidence="2">2.4.1.82</ecNumber>
    </recommendedName>
</protein>
<dbReference type="EC" id="2.4.1.82" evidence="2"/>
<evidence type="ECO:0000256" key="5">
    <source>
        <dbReference type="SAM" id="MobiDB-lite"/>
    </source>
</evidence>
<dbReference type="OrthoDB" id="4664297at2759"/>
<keyword evidence="7" id="KW-1185">Reference proteome</keyword>
<evidence type="ECO:0000313" key="6">
    <source>
        <dbReference type="EMBL" id="CAD7698431.1"/>
    </source>
</evidence>
<dbReference type="InterPro" id="IPR013785">
    <property type="entry name" value="Aldolase_TIM"/>
</dbReference>
<dbReference type="Pfam" id="PF05691">
    <property type="entry name" value="Raffinose_syn"/>
    <property type="match status" value="2"/>
</dbReference>
<evidence type="ECO:0000256" key="4">
    <source>
        <dbReference type="ARBA" id="ARBA00049426"/>
    </source>
</evidence>
<reference evidence="6" key="1">
    <citation type="submission" date="2020-12" db="EMBL/GenBank/DDBJ databases">
        <authorList>
            <person name="Iha C."/>
        </authorList>
    </citation>
    <scope>NUCLEOTIDE SEQUENCE</scope>
</reference>
<dbReference type="GO" id="GO:0047274">
    <property type="term" value="F:galactinol-sucrose galactosyltransferase activity"/>
    <property type="evidence" value="ECO:0007669"/>
    <property type="project" value="UniProtKB-EC"/>
</dbReference>
<evidence type="ECO:0000256" key="3">
    <source>
        <dbReference type="ARBA" id="ARBA00023277"/>
    </source>
</evidence>
<feature type="region of interest" description="Disordered" evidence="5">
    <location>
        <begin position="1"/>
        <end position="21"/>
    </location>
</feature>
<dbReference type="Gene3D" id="3.20.20.70">
    <property type="entry name" value="Aldolase class I"/>
    <property type="match status" value="1"/>
</dbReference>
<evidence type="ECO:0000256" key="2">
    <source>
        <dbReference type="ARBA" id="ARBA00012708"/>
    </source>
</evidence>